<dbReference type="AlphaFoldDB" id="A0A0L8AGU5"/>
<dbReference type="EMBL" id="JSVA01000023">
    <property type="protein sequence ID" value="KOF01477.1"/>
    <property type="molecule type" value="Genomic_DNA"/>
</dbReference>
<sequence length="117" mass="13374">MEQSLNEILSAKNELVRKGQIVEATEKYFASNVKTLDFDGTVTNSKEEMLVKMKGFANSIAKVNDIIMHNAALIGDISFAEFTFDFDMKDGSKVFWHEILRTVWQNGQVIEEQYFKA</sequence>
<evidence type="ECO:0000313" key="2">
    <source>
        <dbReference type="Proteomes" id="UP000036908"/>
    </source>
</evidence>
<dbReference type="PATRIC" id="fig|1566026.4.peg.1907"/>
<reference evidence="2" key="1">
    <citation type="submission" date="2014-11" db="EMBL/GenBank/DDBJ databases">
        <title>Genome sequencing of Roseivirga sp. D-25.</title>
        <authorList>
            <person name="Selvaratnam C."/>
            <person name="Thevarajoo S."/>
            <person name="Goh K.M."/>
            <person name="Eee R."/>
            <person name="Chan K.-G."/>
            <person name="Chong C.S."/>
        </authorList>
    </citation>
    <scope>NUCLEOTIDE SEQUENCE [LARGE SCALE GENOMIC DNA]</scope>
    <source>
        <strain evidence="2">D-25</strain>
    </source>
</reference>
<protein>
    <recommendedName>
        <fullName evidence="3">Nuclear transport factor 2 family protein</fullName>
    </recommendedName>
</protein>
<comment type="caution">
    <text evidence="1">The sequence shown here is derived from an EMBL/GenBank/DDBJ whole genome shotgun (WGS) entry which is preliminary data.</text>
</comment>
<keyword evidence="2" id="KW-1185">Reference proteome</keyword>
<accession>A0A0L8AGU5</accession>
<evidence type="ECO:0000313" key="1">
    <source>
        <dbReference type="EMBL" id="KOF01477.1"/>
    </source>
</evidence>
<dbReference type="RefSeq" id="WP_053225021.1">
    <property type="nucleotide sequence ID" value="NZ_JSVA01000023.1"/>
</dbReference>
<gene>
    <name evidence="1" type="ORF">OB69_17330</name>
</gene>
<dbReference type="OrthoDB" id="336094at2"/>
<evidence type="ECO:0008006" key="3">
    <source>
        <dbReference type="Google" id="ProtNLM"/>
    </source>
</evidence>
<proteinExistence type="predicted"/>
<organism evidence="1 2">
    <name type="scientific">Roseivirga seohaensis subsp. aquiponti</name>
    <dbReference type="NCBI Taxonomy" id="1566026"/>
    <lineage>
        <taxon>Bacteria</taxon>
        <taxon>Pseudomonadati</taxon>
        <taxon>Bacteroidota</taxon>
        <taxon>Cytophagia</taxon>
        <taxon>Cytophagales</taxon>
        <taxon>Roseivirgaceae</taxon>
        <taxon>Roseivirga</taxon>
    </lineage>
</organism>
<name>A0A0L8AGU5_9BACT</name>
<dbReference type="Proteomes" id="UP000036908">
    <property type="component" value="Unassembled WGS sequence"/>
</dbReference>
<dbReference type="Gene3D" id="3.10.450.50">
    <property type="match status" value="1"/>
</dbReference>